<dbReference type="Gene3D" id="3.40.50.720">
    <property type="entry name" value="NAD(P)-binding Rossmann-like Domain"/>
    <property type="match status" value="1"/>
</dbReference>
<dbReference type="InterPro" id="IPR036736">
    <property type="entry name" value="ACP-like_sf"/>
</dbReference>
<feature type="domain" description="Thioester reductase (TE)" evidence="4">
    <location>
        <begin position="696"/>
        <end position="936"/>
    </location>
</feature>
<accession>A0AAD7FHB6</accession>
<dbReference type="SUPFAM" id="SSF51735">
    <property type="entry name" value="NAD(P)-binding Rossmann-fold domains"/>
    <property type="match status" value="1"/>
</dbReference>
<dbReference type="Gene3D" id="3.40.50.12780">
    <property type="entry name" value="N-terminal domain of ligase-like"/>
    <property type="match status" value="1"/>
</dbReference>
<protein>
    <recommendedName>
        <fullName evidence="7">Acetyl-CoA synthetase-like protein</fullName>
    </recommendedName>
</protein>
<evidence type="ECO:0000256" key="1">
    <source>
        <dbReference type="ARBA" id="ARBA00022450"/>
    </source>
</evidence>
<dbReference type="InterPro" id="IPR042099">
    <property type="entry name" value="ANL_N_sf"/>
</dbReference>
<comment type="caution">
    <text evidence="5">The sequence shown here is derived from an EMBL/GenBank/DDBJ whole genome shotgun (WGS) entry which is preliminary data.</text>
</comment>
<organism evidence="5 6">
    <name type="scientific">Roridomyces roridus</name>
    <dbReference type="NCBI Taxonomy" id="1738132"/>
    <lineage>
        <taxon>Eukaryota</taxon>
        <taxon>Fungi</taxon>
        <taxon>Dikarya</taxon>
        <taxon>Basidiomycota</taxon>
        <taxon>Agaricomycotina</taxon>
        <taxon>Agaricomycetes</taxon>
        <taxon>Agaricomycetidae</taxon>
        <taxon>Agaricales</taxon>
        <taxon>Marasmiineae</taxon>
        <taxon>Mycenaceae</taxon>
        <taxon>Roridomyces</taxon>
    </lineage>
</organism>
<dbReference type="PANTHER" id="PTHR43439">
    <property type="entry name" value="PHENYLACETATE-COENZYME A LIGASE"/>
    <property type="match status" value="1"/>
</dbReference>
<evidence type="ECO:0000313" key="5">
    <source>
        <dbReference type="EMBL" id="KAJ7618680.1"/>
    </source>
</evidence>
<proteinExistence type="predicted"/>
<dbReference type="InterPro" id="IPR036291">
    <property type="entry name" value="NAD(P)-bd_dom_sf"/>
</dbReference>
<evidence type="ECO:0000256" key="2">
    <source>
        <dbReference type="ARBA" id="ARBA00022553"/>
    </source>
</evidence>
<dbReference type="Pfam" id="PF07993">
    <property type="entry name" value="NAD_binding_4"/>
    <property type="match status" value="1"/>
</dbReference>
<dbReference type="InterPro" id="IPR013120">
    <property type="entry name" value="FAR_NAD-bd"/>
</dbReference>
<dbReference type="PANTHER" id="PTHR43439:SF2">
    <property type="entry name" value="ENZYME, PUTATIVE (JCVI)-RELATED"/>
    <property type="match status" value="1"/>
</dbReference>
<dbReference type="PROSITE" id="PS00455">
    <property type="entry name" value="AMP_BINDING"/>
    <property type="match status" value="1"/>
</dbReference>
<feature type="domain" description="AMP-dependent synthetase/ligase" evidence="3">
    <location>
        <begin position="30"/>
        <end position="363"/>
    </location>
</feature>
<evidence type="ECO:0008006" key="7">
    <source>
        <dbReference type="Google" id="ProtNLM"/>
    </source>
</evidence>
<evidence type="ECO:0000259" key="4">
    <source>
        <dbReference type="Pfam" id="PF07993"/>
    </source>
</evidence>
<keyword evidence="6" id="KW-1185">Reference proteome</keyword>
<gene>
    <name evidence="5" type="ORF">FB45DRAFT_755992</name>
</gene>
<dbReference type="SUPFAM" id="SSF56801">
    <property type="entry name" value="Acetyl-CoA synthetase-like"/>
    <property type="match status" value="1"/>
</dbReference>
<evidence type="ECO:0000259" key="3">
    <source>
        <dbReference type="Pfam" id="PF00501"/>
    </source>
</evidence>
<keyword evidence="2" id="KW-0597">Phosphoprotein</keyword>
<dbReference type="EMBL" id="JARKIF010000019">
    <property type="protein sequence ID" value="KAJ7618680.1"/>
    <property type="molecule type" value="Genomic_DNA"/>
</dbReference>
<dbReference type="Pfam" id="PF00501">
    <property type="entry name" value="AMP-binding"/>
    <property type="match status" value="1"/>
</dbReference>
<dbReference type="Proteomes" id="UP001221142">
    <property type="component" value="Unassembled WGS sequence"/>
</dbReference>
<dbReference type="Pfam" id="PF23562">
    <property type="entry name" value="AMP-binding_C_3"/>
    <property type="match status" value="1"/>
</dbReference>
<dbReference type="AlphaFoldDB" id="A0AAD7FHB6"/>
<dbReference type="Gene3D" id="1.10.1200.10">
    <property type="entry name" value="ACP-like"/>
    <property type="match status" value="1"/>
</dbReference>
<reference evidence="5" key="1">
    <citation type="submission" date="2023-03" db="EMBL/GenBank/DDBJ databases">
        <title>Massive genome expansion in bonnet fungi (Mycena s.s.) driven by repeated elements and novel gene families across ecological guilds.</title>
        <authorList>
            <consortium name="Lawrence Berkeley National Laboratory"/>
            <person name="Harder C.B."/>
            <person name="Miyauchi S."/>
            <person name="Viragh M."/>
            <person name="Kuo A."/>
            <person name="Thoen E."/>
            <person name="Andreopoulos B."/>
            <person name="Lu D."/>
            <person name="Skrede I."/>
            <person name="Drula E."/>
            <person name="Henrissat B."/>
            <person name="Morin E."/>
            <person name="Kohler A."/>
            <person name="Barry K."/>
            <person name="LaButti K."/>
            <person name="Morin E."/>
            <person name="Salamov A."/>
            <person name="Lipzen A."/>
            <person name="Mereny Z."/>
            <person name="Hegedus B."/>
            <person name="Baldrian P."/>
            <person name="Stursova M."/>
            <person name="Weitz H."/>
            <person name="Taylor A."/>
            <person name="Grigoriev I.V."/>
            <person name="Nagy L.G."/>
            <person name="Martin F."/>
            <person name="Kauserud H."/>
        </authorList>
    </citation>
    <scope>NUCLEOTIDE SEQUENCE</scope>
    <source>
        <strain evidence="5">9284</strain>
    </source>
</reference>
<evidence type="ECO:0000313" key="6">
    <source>
        <dbReference type="Proteomes" id="UP001221142"/>
    </source>
</evidence>
<dbReference type="InterPro" id="IPR000873">
    <property type="entry name" value="AMP-dep_synth/lig_dom"/>
</dbReference>
<dbReference type="InterPro" id="IPR051414">
    <property type="entry name" value="Adenylate-forming_Reductase"/>
</dbReference>
<keyword evidence="1" id="KW-0596">Phosphopantetheine</keyword>
<name>A0AAD7FHB6_9AGAR</name>
<sequence length="1056" mass="115815">MSKHRELSLAAFNRPPSDNSLLFPEILAYHAKENPNYPLFCYLDQPLNIIKTISWAAAFKAFRRVSNILQEVKVANPAVRPTVAILAATDQITYFCLIAGIMSVGYKAFPISPRNSELAVQHLLKASDCTHILTTNDESTQKLTRAAAIGLASEGGTLTLIPAPTFEALFEPPVVGDDPLPGVCKPREDDLAIMLHSSGSTSLPKVIKITQLSLMHWALTPQYGEMDLCGLVCADGLPSFHLAGLFPVFWATMFGMVVSVLPPISPPVLPTPERVLNDAVATKCNILYCVPSFLEAIDPTTPLTMSISDSGNFKMIAFAGGTLQPGIGDVLTQNGIQLAHAYGMTEVGCISMFLPNEAPEDDWNYFHLSPHLDPVFMPIEGQPGVCRLVVKKCKTHLPAVLNTTIDGIPAFDTNDLLVRHPMNARLWKIYGHDQIMHSNGEKTNPAPLETIMLEDPSIKHAIIFGRGRFHAGEPCTPIPCHRTNFVGVVVFPTHSNPMDSDAANAHAPSHSRIFKEMILVGHPSKPVPLTAKGTPLRDATLQLYQDEINGIYIATEKSAQPHLNPPKEFDFSSCIEFVKLVVGGVMAITPGDDEDLFQRGCDSLQATWIRNSLLHGLKASTAANVRDIPQNFVYSHPTVRQLAQYMTVVASNDSPLSPSYKPCGASKMMDMVIKYTQNLPERQVSMGRPDHEVVVVTGTTGALGSHLLAQLLSMDEISAVYAFNRPGKNLEQRQHDAFTTYGLDARLLQSNKLWLLGANLTEPTTLGLPENIYSRVKECVTCIIHNAWHVDFKMSLSSLEPCVAGTSNLVNFSLSSPHTVPPRIIFVSSFDLLNRNFTDWTGGSVAPEQSIQEPNVSLGSGYAESKWVAEHILETAASCRADFDPVIVRVGQLCGADNGAWKPSEWFPTLLKLSQKLACLPDVRGQISWLPVHTASRILVKMRQSHHQHLHLTNPHPRPFSTIIHSAGEILQIPIVPYPQWLASLEGLALSQEVPLLGFFRDNATGSMDMEAFLGVWVSNEKGMEITNSRVEVEAPGASDVQRWVNYLKHVGYLCA</sequence>
<dbReference type="InterPro" id="IPR020845">
    <property type="entry name" value="AMP-binding_CS"/>
</dbReference>